<dbReference type="PANTHER" id="PTHR24416">
    <property type="entry name" value="TYROSINE-PROTEIN KINASE RECEPTOR"/>
    <property type="match status" value="1"/>
</dbReference>
<evidence type="ECO:0000256" key="7">
    <source>
        <dbReference type="ARBA" id="ARBA00022989"/>
    </source>
</evidence>
<evidence type="ECO:0000313" key="10">
    <source>
        <dbReference type="EMBL" id="JAS43711.1"/>
    </source>
</evidence>
<keyword evidence="8" id="KW-0472">Membrane</keyword>
<dbReference type="SUPFAM" id="SSF56112">
    <property type="entry name" value="Protein kinase-like (PK-like)"/>
    <property type="match status" value="1"/>
</dbReference>
<dbReference type="Gene3D" id="1.10.510.10">
    <property type="entry name" value="Transferase(Phosphotransferase) domain 1"/>
    <property type="match status" value="1"/>
</dbReference>
<dbReference type="PANTHER" id="PTHR24416:SF525">
    <property type="entry name" value="INSULIN-LIKE RECEPTOR"/>
    <property type="match status" value="1"/>
</dbReference>
<keyword evidence="3" id="KW-0732">Signal</keyword>
<dbReference type="GO" id="GO:0005009">
    <property type="term" value="F:insulin receptor activity"/>
    <property type="evidence" value="ECO:0007669"/>
    <property type="project" value="TreeGrafter"/>
</dbReference>
<dbReference type="Pfam" id="PF07714">
    <property type="entry name" value="PK_Tyr_Ser-Thr"/>
    <property type="match status" value="1"/>
</dbReference>
<gene>
    <name evidence="10" type="ORF">g.8068</name>
</gene>
<feature type="non-terminal residue" evidence="10">
    <location>
        <position position="1"/>
    </location>
</feature>
<dbReference type="GO" id="GO:0043560">
    <property type="term" value="F:insulin receptor substrate binding"/>
    <property type="evidence" value="ECO:0007669"/>
    <property type="project" value="TreeGrafter"/>
</dbReference>
<dbReference type="GO" id="GO:0042593">
    <property type="term" value="P:glucose homeostasis"/>
    <property type="evidence" value="ECO:0007669"/>
    <property type="project" value="TreeGrafter"/>
</dbReference>
<keyword evidence="5" id="KW-0547">Nucleotide-binding</keyword>
<keyword evidence="7" id="KW-1133">Transmembrane helix</keyword>
<accession>A0A1B6F0U2</accession>
<dbReference type="InterPro" id="IPR011009">
    <property type="entry name" value="Kinase-like_dom_sf"/>
</dbReference>
<evidence type="ECO:0000256" key="6">
    <source>
        <dbReference type="ARBA" id="ARBA00022840"/>
    </source>
</evidence>
<dbReference type="GO" id="GO:0043410">
    <property type="term" value="P:positive regulation of MAPK cascade"/>
    <property type="evidence" value="ECO:0007669"/>
    <property type="project" value="TreeGrafter"/>
</dbReference>
<dbReference type="GO" id="GO:0030424">
    <property type="term" value="C:axon"/>
    <property type="evidence" value="ECO:0007669"/>
    <property type="project" value="TreeGrafter"/>
</dbReference>
<dbReference type="GO" id="GO:0051897">
    <property type="term" value="P:positive regulation of phosphatidylinositol 3-kinase/protein kinase B signal transduction"/>
    <property type="evidence" value="ECO:0007669"/>
    <property type="project" value="TreeGrafter"/>
</dbReference>
<keyword evidence="4" id="KW-0677">Repeat</keyword>
<reference evidence="10" key="1">
    <citation type="submission" date="2015-11" db="EMBL/GenBank/DDBJ databases">
        <title>De novo transcriptome assembly of four potential Pierce s Disease insect vectors from Arizona vineyards.</title>
        <authorList>
            <person name="Tassone E.E."/>
        </authorList>
    </citation>
    <scope>NUCLEOTIDE SEQUENCE</scope>
</reference>
<keyword evidence="6" id="KW-0067">ATP-binding</keyword>
<name>A0A1B6F0U2_9HEMI</name>
<proteinExistence type="predicted"/>
<evidence type="ECO:0000259" key="9">
    <source>
        <dbReference type="Pfam" id="PF07714"/>
    </source>
</evidence>
<evidence type="ECO:0000256" key="5">
    <source>
        <dbReference type="ARBA" id="ARBA00022741"/>
    </source>
</evidence>
<evidence type="ECO:0000256" key="3">
    <source>
        <dbReference type="ARBA" id="ARBA00022729"/>
    </source>
</evidence>
<comment type="subcellular location">
    <subcellularLocation>
        <location evidence="1">Membrane</location>
        <topology evidence="1">Single-pass type I membrane protein</topology>
    </subcellularLocation>
</comment>
<evidence type="ECO:0000256" key="8">
    <source>
        <dbReference type="ARBA" id="ARBA00023136"/>
    </source>
</evidence>
<evidence type="ECO:0000256" key="4">
    <source>
        <dbReference type="ARBA" id="ARBA00022737"/>
    </source>
</evidence>
<protein>
    <recommendedName>
        <fullName evidence="9">Serine-threonine/tyrosine-protein kinase catalytic domain-containing protein</fullName>
    </recommendedName>
</protein>
<evidence type="ECO:0000256" key="1">
    <source>
        <dbReference type="ARBA" id="ARBA00004479"/>
    </source>
</evidence>
<dbReference type="GO" id="GO:0005524">
    <property type="term" value="F:ATP binding"/>
    <property type="evidence" value="ECO:0007669"/>
    <property type="project" value="UniProtKB-KW"/>
</dbReference>
<dbReference type="GO" id="GO:0005899">
    <property type="term" value="C:insulin receptor complex"/>
    <property type="evidence" value="ECO:0007669"/>
    <property type="project" value="TreeGrafter"/>
</dbReference>
<evidence type="ECO:0000256" key="2">
    <source>
        <dbReference type="ARBA" id="ARBA00022692"/>
    </source>
</evidence>
<keyword evidence="2" id="KW-0812">Transmembrane</keyword>
<dbReference type="InterPro" id="IPR050122">
    <property type="entry name" value="RTK"/>
</dbReference>
<dbReference type="EMBL" id="GECZ01026058">
    <property type="protein sequence ID" value="JAS43711.1"/>
    <property type="molecule type" value="Transcribed_RNA"/>
</dbReference>
<dbReference type="InterPro" id="IPR001245">
    <property type="entry name" value="Ser-Thr/Tyr_kinase_cat_dom"/>
</dbReference>
<organism evidence="10">
    <name type="scientific">Cuerna arida</name>
    <dbReference type="NCBI Taxonomy" id="1464854"/>
    <lineage>
        <taxon>Eukaryota</taxon>
        <taxon>Metazoa</taxon>
        <taxon>Ecdysozoa</taxon>
        <taxon>Arthropoda</taxon>
        <taxon>Hexapoda</taxon>
        <taxon>Insecta</taxon>
        <taxon>Pterygota</taxon>
        <taxon>Neoptera</taxon>
        <taxon>Paraneoptera</taxon>
        <taxon>Hemiptera</taxon>
        <taxon>Auchenorrhyncha</taxon>
        <taxon>Membracoidea</taxon>
        <taxon>Cicadellidae</taxon>
        <taxon>Cicadellinae</taxon>
        <taxon>Proconiini</taxon>
        <taxon>Cuerna</taxon>
    </lineage>
</organism>
<feature type="domain" description="Serine-threonine/tyrosine-protein kinase catalytic" evidence="9">
    <location>
        <begin position="1"/>
        <end position="67"/>
    </location>
</feature>
<sequence>VVLWEIATLAEQPYQGLSNEQVLQDVIEGKTLVPPESCSELFKVTMTLCWNKNPALRPSFRRVMSKLETNIDTVFKCTSYYHTTVVAGECNTDDIVVYDSDEPQVSLIL</sequence>
<dbReference type="AlphaFoldDB" id="A0A1B6F0U2"/>